<evidence type="ECO:0000313" key="9">
    <source>
        <dbReference type="Proteomes" id="UP000613160"/>
    </source>
</evidence>
<keyword evidence="3 6" id="KW-0812">Transmembrane</keyword>
<feature type="domain" description="EamA" evidence="7">
    <location>
        <begin position="16"/>
        <end position="150"/>
    </location>
</feature>
<feature type="transmembrane region" description="Helical" evidence="6">
    <location>
        <begin position="257"/>
        <end position="276"/>
    </location>
</feature>
<dbReference type="InterPro" id="IPR000620">
    <property type="entry name" value="EamA_dom"/>
</dbReference>
<evidence type="ECO:0000256" key="6">
    <source>
        <dbReference type="SAM" id="Phobius"/>
    </source>
</evidence>
<feature type="transmembrane region" description="Helical" evidence="6">
    <location>
        <begin position="189"/>
        <end position="214"/>
    </location>
</feature>
<dbReference type="RefSeq" id="WP_188854916.1">
    <property type="nucleotide sequence ID" value="NZ_BMJJ01000015.1"/>
</dbReference>
<feature type="transmembrane region" description="Helical" evidence="6">
    <location>
        <begin position="106"/>
        <end position="126"/>
    </location>
</feature>
<keyword evidence="5 6" id="KW-0472">Membrane</keyword>
<evidence type="ECO:0000256" key="3">
    <source>
        <dbReference type="ARBA" id="ARBA00022692"/>
    </source>
</evidence>
<evidence type="ECO:0000256" key="2">
    <source>
        <dbReference type="ARBA" id="ARBA00009853"/>
    </source>
</evidence>
<feature type="transmembrane region" description="Helical" evidence="6">
    <location>
        <begin position="156"/>
        <end position="177"/>
    </location>
</feature>
<comment type="subcellular location">
    <subcellularLocation>
        <location evidence="1">Membrane</location>
        <topology evidence="1">Multi-pass membrane protein</topology>
    </subcellularLocation>
</comment>
<dbReference type="Proteomes" id="UP000613160">
    <property type="component" value="Unassembled WGS sequence"/>
</dbReference>
<comment type="similarity">
    <text evidence="2">Belongs to the drug/metabolite transporter (DMT) superfamily. 10 TMS drug/metabolite exporter (DME) (TC 2.A.7.3) family.</text>
</comment>
<dbReference type="PANTHER" id="PTHR22911">
    <property type="entry name" value="ACYL-MALONYL CONDENSING ENZYME-RELATED"/>
    <property type="match status" value="1"/>
</dbReference>
<dbReference type="Pfam" id="PF00892">
    <property type="entry name" value="EamA"/>
    <property type="match status" value="2"/>
</dbReference>
<feature type="transmembrane region" description="Helical" evidence="6">
    <location>
        <begin position="83"/>
        <end position="100"/>
    </location>
</feature>
<feature type="transmembrane region" description="Helical" evidence="6">
    <location>
        <begin position="133"/>
        <end position="150"/>
    </location>
</feature>
<feature type="domain" description="EamA" evidence="7">
    <location>
        <begin position="165"/>
        <end position="298"/>
    </location>
</feature>
<dbReference type="EMBL" id="BMJJ01000015">
    <property type="protein sequence ID" value="GGD39051.1"/>
    <property type="molecule type" value="Genomic_DNA"/>
</dbReference>
<dbReference type="SUPFAM" id="SSF103481">
    <property type="entry name" value="Multidrug resistance efflux transporter EmrE"/>
    <property type="match status" value="2"/>
</dbReference>
<feature type="transmembrane region" description="Helical" evidence="6">
    <location>
        <begin position="226"/>
        <end position="245"/>
    </location>
</feature>
<sequence>MSTPVSAIILTDNIRRGIGLMVLGALLVPGLDAAAKLLGGRHGLPTGEIALLRFVLQCLMVLPFLVVLEGWRSLRIRHVRLNLLRGALLGVASFLFFLALKSMPLADATAIFFVEPMIVTLLSALFLKESVGWRRIAAVLVGFVGALIVIRPNFLALGLVATLPLMTAALVAVYLILSRHLAARTPPLAMHFYAGIGGSLVMLAACLGGMAIGMPEMDLVVPRGTAVWGLLVIMGLFATVGHLLFVQAYRYAPASLLAPFSYFEIVSATILGLALFGDMPDLGKASGIAIIVASGVYIVWRENSLARRPPVRPLDRT</sequence>
<reference evidence="8" key="1">
    <citation type="journal article" date="2014" name="Int. J. Syst. Evol. Microbiol.">
        <title>Complete genome sequence of Corynebacterium casei LMG S-19264T (=DSM 44701T), isolated from a smear-ripened cheese.</title>
        <authorList>
            <consortium name="US DOE Joint Genome Institute (JGI-PGF)"/>
            <person name="Walter F."/>
            <person name="Albersmeier A."/>
            <person name="Kalinowski J."/>
            <person name="Ruckert C."/>
        </authorList>
    </citation>
    <scope>NUCLEOTIDE SEQUENCE</scope>
    <source>
        <strain evidence="8">CGMCC 1.15493</strain>
    </source>
</reference>
<accession>A0A916YBN0</accession>
<protein>
    <submittedName>
        <fullName evidence="8">Permease</fullName>
    </submittedName>
</protein>
<organism evidence="8 9">
    <name type="scientific">Aureimonas glaciei</name>
    <dbReference type="NCBI Taxonomy" id="1776957"/>
    <lineage>
        <taxon>Bacteria</taxon>
        <taxon>Pseudomonadati</taxon>
        <taxon>Pseudomonadota</taxon>
        <taxon>Alphaproteobacteria</taxon>
        <taxon>Hyphomicrobiales</taxon>
        <taxon>Aurantimonadaceae</taxon>
        <taxon>Aureimonas</taxon>
    </lineage>
</organism>
<evidence type="ECO:0000259" key="7">
    <source>
        <dbReference type="Pfam" id="PF00892"/>
    </source>
</evidence>
<comment type="caution">
    <text evidence="8">The sequence shown here is derived from an EMBL/GenBank/DDBJ whole genome shotgun (WGS) entry which is preliminary data.</text>
</comment>
<dbReference type="PANTHER" id="PTHR22911:SF6">
    <property type="entry name" value="SOLUTE CARRIER FAMILY 35 MEMBER G1"/>
    <property type="match status" value="1"/>
</dbReference>
<evidence type="ECO:0000256" key="5">
    <source>
        <dbReference type="ARBA" id="ARBA00023136"/>
    </source>
</evidence>
<feature type="transmembrane region" description="Helical" evidence="6">
    <location>
        <begin position="49"/>
        <end position="71"/>
    </location>
</feature>
<evidence type="ECO:0000256" key="4">
    <source>
        <dbReference type="ARBA" id="ARBA00022989"/>
    </source>
</evidence>
<dbReference type="AlphaFoldDB" id="A0A916YBN0"/>
<keyword evidence="4 6" id="KW-1133">Transmembrane helix</keyword>
<keyword evidence="9" id="KW-1185">Reference proteome</keyword>
<feature type="transmembrane region" description="Helical" evidence="6">
    <location>
        <begin position="282"/>
        <end position="300"/>
    </location>
</feature>
<gene>
    <name evidence="8" type="ORF">GCM10011335_47280</name>
</gene>
<evidence type="ECO:0000313" key="8">
    <source>
        <dbReference type="EMBL" id="GGD39051.1"/>
    </source>
</evidence>
<dbReference type="InterPro" id="IPR037185">
    <property type="entry name" value="EmrE-like"/>
</dbReference>
<name>A0A916YBN0_9HYPH</name>
<dbReference type="GO" id="GO:0016020">
    <property type="term" value="C:membrane"/>
    <property type="evidence" value="ECO:0007669"/>
    <property type="project" value="UniProtKB-SubCell"/>
</dbReference>
<evidence type="ECO:0000256" key="1">
    <source>
        <dbReference type="ARBA" id="ARBA00004141"/>
    </source>
</evidence>
<reference evidence="8" key="2">
    <citation type="submission" date="2020-09" db="EMBL/GenBank/DDBJ databases">
        <authorList>
            <person name="Sun Q."/>
            <person name="Zhou Y."/>
        </authorList>
    </citation>
    <scope>NUCLEOTIDE SEQUENCE</scope>
    <source>
        <strain evidence="8">CGMCC 1.15493</strain>
    </source>
</reference>
<proteinExistence type="inferred from homology"/>
<dbReference type="Gene3D" id="1.10.3730.20">
    <property type="match status" value="1"/>
</dbReference>